<proteinExistence type="predicted"/>
<name>A0A644ZP62_9ZZZZ</name>
<dbReference type="AlphaFoldDB" id="A0A644ZP62"/>
<protein>
    <recommendedName>
        <fullName evidence="2">DUF4238 domain-containing protein</fullName>
    </recommendedName>
</protein>
<evidence type="ECO:0008006" key="2">
    <source>
        <dbReference type="Google" id="ProtNLM"/>
    </source>
</evidence>
<comment type="caution">
    <text evidence="1">The sequence shown here is derived from an EMBL/GenBank/DDBJ whole genome shotgun (WGS) entry which is preliminary data.</text>
</comment>
<sequence length="757" mass="85214">MARLLDGKGGLRTFAAGETLHQQNCTSGRSRVLRALAQIVFSNEIARFFWGGVDNFMAGRKQHFIPRHFLKEFVIPDGGDKHWMYRRGSPNPVLVSRSDAAATRDFYSRPATTDAPTLDDLITEYEEKLKFHVEDARAVPIGEKLPAHQISEIVAHLTIRAAYLREFIEAGASEMVLLIDTLIHRPSEILGSLELPKHRVPSKFEAIAIEQFEQHMLSSLTNLTPRTIVRLLYHAIREDYDLLQSGVSKEFAAFLERFQEEFQKMPQSVHVQVLGKELVPAPRKAMLEKFQWRVVDFPSMDAVLPDCVAIAEDAEGWGPYMLAENKNMTRVAIPLTSSKLAVGSFTDDWEEVAEIYNQAARESCFTFYLRNRREEMTEAHLAELGGPARAKIAGITSSVLRGAVKEFVGDDLNTAQEEIQPVTWNDLSTGDGFSYSVSLKDFGDEAYAQRVAERLNEAVKIFGGHFPIHRLDGITFAIDYAAALQELDRGLGVDRDIDPSAGANPNGVAMPLAVRRDDGIKTHVVLRGYIAEQLISEDETQSGEATSVIYYCLGTAAFNALWEGKFPGTLLSSCSDPYEGWLYRYNDTLPATYFSTRLVAPNMETLEFYSEQAHLQLEQMISITKDAHTQYHEDGDHERFFEICATHVSGFMTTIARFFAARASMIGPHRPGGLLDVTLTQLELWRWSKLFEEDLAAFDSRLEDWANLDEVFFLNRHFERLLLEVGVLPDQMNDGSLYVHTSGEHRLSSRAGAKRQL</sequence>
<dbReference type="InterPro" id="IPR025332">
    <property type="entry name" value="DUF4238"/>
</dbReference>
<organism evidence="1">
    <name type="scientific">bioreactor metagenome</name>
    <dbReference type="NCBI Taxonomy" id="1076179"/>
    <lineage>
        <taxon>unclassified sequences</taxon>
        <taxon>metagenomes</taxon>
        <taxon>ecological metagenomes</taxon>
    </lineage>
</organism>
<reference evidence="1" key="1">
    <citation type="submission" date="2019-08" db="EMBL/GenBank/DDBJ databases">
        <authorList>
            <person name="Kucharzyk K."/>
            <person name="Murdoch R.W."/>
            <person name="Higgins S."/>
            <person name="Loffler F."/>
        </authorList>
    </citation>
    <scope>NUCLEOTIDE SEQUENCE</scope>
</reference>
<gene>
    <name evidence="1" type="ORF">SDC9_88831</name>
</gene>
<dbReference type="EMBL" id="VSSQ01009629">
    <property type="protein sequence ID" value="MPM42168.1"/>
    <property type="molecule type" value="Genomic_DNA"/>
</dbReference>
<accession>A0A644ZP62</accession>
<dbReference type="Pfam" id="PF14022">
    <property type="entry name" value="DUF4238"/>
    <property type="match status" value="1"/>
</dbReference>
<evidence type="ECO:0000313" key="1">
    <source>
        <dbReference type="EMBL" id="MPM42168.1"/>
    </source>
</evidence>